<keyword evidence="2" id="KW-1185">Reference proteome</keyword>
<name>A0A166BNJ7_EXIGL</name>
<gene>
    <name evidence="1" type="ORF">EXIGLDRAFT_419918</name>
</gene>
<organism evidence="1 2">
    <name type="scientific">Exidia glandulosa HHB12029</name>
    <dbReference type="NCBI Taxonomy" id="1314781"/>
    <lineage>
        <taxon>Eukaryota</taxon>
        <taxon>Fungi</taxon>
        <taxon>Dikarya</taxon>
        <taxon>Basidiomycota</taxon>
        <taxon>Agaricomycotina</taxon>
        <taxon>Agaricomycetes</taxon>
        <taxon>Auriculariales</taxon>
        <taxon>Exidiaceae</taxon>
        <taxon>Exidia</taxon>
    </lineage>
</organism>
<dbReference type="AlphaFoldDB" id="A0A166BNJ7"/>
<accession>A0A166BNJ7</accession>
<dbReference type="EMBL" id="KV425887">
    <property type="protein sequence ID" value="KZW02720.1"/>
    <property type="molecule type" value="Genomic_DNA"/>
</dbReference>
<dbReference type="InParanoid" id="A0A166BNJ7"/>
<protein>
    <submittedName>
        <fullName evidence="1">Uncharacterized protein</fullName>
    </submittedName>
</protein>
<proteinExistence type="predicted"/>
<evidence type="ECO:0000313" key="2">
    <source>
        <dbReference type="Proteomes" id="UP000077266"/>
    </source>
</evidence>
<dbReference type="Proteomes" id="UP000077266">
    <property type="component" value="Unassembled WGS sequence"/>
</dbReference>
<reference evidence="1 2" key="1">
    <citation type="journal article" date="2016" name="Mol. Biol. Evol.">
        <title>Comparative Genomics of Early-Diverging Mushroom-Forming Fungi Provides Insights into the Origins of Lignocellulose Decay Capabilities.</title>
        <authorList>
            <person name="Nagy L.G."/>
            <person name="Riley R."/>
            <person name="Tritt A."/>
            <person name="Adam C."/>
            <person name="Daum C."/>
            <person name="Floudas D."/>
            <person name="Sun H."/>
            <person name="Yadav J.S."/>
            <person name="Pangilinan J."/>
            <person name="Larsson K.H."/>
            <person name="Matsuura K."/>
            <person name="Barry K."/>
            <person name="Labutti K."/>
            <person name="Kuo R."/>
            <person name="Ohm R.A."/>
            <person name="Bhattacharya S.S."/>
            <person name="Shirouzu T."/>
            <person name="Yoshinaga Y."/>
            <person name="Martin F.M."/>
            <person name="Grigoriev I.V."/>
            <person name="Hibbett D.S."/>
        </authorList>
    </citation>
    <scope>NUCLEOTIDE SEQUENCE [LARGE SCALE GENOMIC DNA]</scope>
    <source>
        <strain evidence="1 2">HHB12029</strain>
    </source>
</reference>
<sequence length="183" mass="20857">MSHRKCLELSATFLTLAFIRDPLSYSLCCAFHQPSQLATGSPVVLRWAQLPLHWRSSHTGSSLTLCAPATDRPRTDVEEFWISRIDGTPVSTLFAPCLPSSPVHKKLKVFSHIQVLAWEIPIWTEPRQWSAESHVALSFLHIHTRFWCSKDSGDSGKRVHVPMYKRVGFAVSMQVLLPRRLWL</sequence>
<evidence type="ECO:0000313" key="1">
    <source>
        <dbReference type="EMBL" id="KZW02720.1"/>
    </source>
</evidence>